<dbReference type="OMA" id="SCCINIY"/>
<protein>
    <submittedName>
        <fullName evidence="2">Uncharacterized protein</fullName>
    </submittedName>
</protein>
<evidence type="ECO:0000256" key="1">
    <source>
        <dbReference type="SAM" id="Phobius"/>
    </source>
</evidence>
<keyword evidence="1" id="KW-0472">Membrane</keyword>
<dbReference type="Proteomes" id="UP000594263">
    <property type="component" value="Unplaced"/>
</dbReference>
<sequence length="125" mass="13183">MAAVPKHSSKCQFRRVTLRGSNVGAAMITRGASPGEPPQDDRHCSINIYVNNNIQGVNGSVLVGSTVELADPGVYLCVGDVEGAAGHARRSRRTRSAGETTGLGFLGMLLLLLLLVFSSLMMSIL</sequence>
<dbReference type="Gramene" id="Kaladp0024s0764.1.v1.1">
    <property type="protein sequence ID" value="Kaladp0024s0764.1.v1.1.CDS.1"/>
    <property type="gene ID" value="Kaladp0024s0764.v1.1"/>
</dbReference>
<reference evidence="2" key="1">
    <citation type="submission" date="2021-01" db="UniProtKB">
        <authorList>
            <consortium name="EnsemblPlants"/>
        </authorList>
    </citation>
    <scope>IDENTIFICATION</scope>
</reference>
<keyword evidence="1" id="KW-1133">Transmembrane helix</keyword>
<proteinExistence type="predicted"/>
<keyword evidence="3" id="KW-1185">Reference proteome</keyword>
<dbReference type="AlphaFoldDB" id="A0A7N0T7Q7"/>
<organism evidence="2 3">
    <name type="scientific">Kalanchoe fedtschenkoi</name>
    <name type="common">Lavender scallops</name>
    <name type="synonym">South American air plant</name>
    <dbReference type="NCBI Taxonomy" id="63787"/>
    <lineage>
        <taxon>Eukaryota</taxon>
        <taxon>Viridiplantae</taxon>
        <taxon>Streptophyta</taxon>
        <taxon>Embryophyta</taxon>
        <taxon>Tracheophyta</taxon>
        <taxon>Spermatophyta</taxon>
        <taxon>Magnoliopsida</taxon>
        <taxon>eudicotyledons</taxon>
        <taxon>Gunneridae</taxon>
        <taxon>Pentapetalae</taxon>
        <taxon>Saxifragales</taxon>
        <taxon>Crassulaceae</taxon>
        <taxon>Kalanchoe</taxon>
    </lineage>
</organism>
<keyword evidence="1" id="KW-0812">Transmembrane</keyword>
<dbReference type="EnsemblPlants" id="Kaladp0024s0764.1.v1.1">
    <property type="protein sequence ID" value="Kaladp0024s0764.1.v1.1.CDS.1"/>
    <property type="gene ID" value="Kaladp0024s0764.v1.1"/>
</dbReference>
<evidence type="ECO:0000313" key="2">
    <source>
        <dbReference type="EnsemblPlants" id="Kaladp0024s0764.1.v1.1.CDS.1"/>
    </source>
</evidence>
<name>A0A7N0T7Q7_KALFE</name>
<feature type="transmembrane region" description="Helical" evidence="1">
    <location>
        <begin position="102"/>
        <end position="124"/>
    </location>
</feature>
<evidence type="ECO:0000313" key="3">
    <source>
        <dbReference type="Proteomes" id="UP000594263"/>
    </source>
</evidence>
<accession>A0A7N0T7Q7</accession>